<dbReference type="Pfam" id="PF01487">
    <property type="entry name" value="DHquinase_I"/>
    <property type="match status" value="1"/>
</dbReference>
<feature type="binding site" evidence="5">
    <location>
        <position position="25"/>
    </location>
    <ligand>
        <name>3-dehydroquinate</name>
        <dbReference type="ChEBI" id="CHEBI:32364"/>
    </ligand>
</feature>
<dbReference type="InterPro" id="IPR001381">
    <property type="entry name" value="DHquinase_I"/>
</dbReference>
<feature type="active site" description="Proton donor/acceptor" evidence="5">
    <location>
        <position position="147"/>
    </location>
</feature>
<dbReference type="FunFam" id="3.20.20.70:FF:000047">
    <property type="entry name" value="3-dehydroquinate dehydratase"/>
    <property type="match status" value="1"/>
</dbReference>
<comment type="pathway">
    <text evidence="5">Metabolic intermediate biosynthesis; chorismate biosynthesis; chorismate from D-erythrose 4-phosphate and phosphoenolpyruvate: step 3/7.</text>
</comment>
<dbReference type="PANTHER" id="PTHR43699:SF1">
    <property type="entry name" value="3-DEHYDROQUINATE DEHYDRATASE"/>
    <property type="match status" value="1"/>
</dbReference>
<feature type="active site" description="Schiff-base intermediate with substrate" evidence="5">
    <location>
        <position position="174"/>
    </location>
</feature>
<evidence type="ECO:0000256" key="3">
    <source>
        <dbReference type="ARBA" id="ARBA00023239"/>
    </source>
</evidence>
<dbReference type="EC" id="4.2.1.10" evidence="5"/>
<dbReference type="HAMAP" id="MF_00214">
    <property type="entry name" value="AroD"/>
    <property type="match status" value="1"/>
</dbReference>
<gene>
    <name evidence="5 6" type="primary">aroD</name>
    <name evidence="6" type="ORF">NCTC10994_03172</name>
</gene>
<evidence type="ECO:0000256" key="4">
    <source>
        <dbReference type="ARBA" id="ARBA00023270"/>
    </source>
</evidence>
<dbReference type="PANTHER" id="PTHR43699">
    <property type="entry name" value="3-DEHYDROQUINATE DEHYDRATASE"/>
    <property type="match status" value="1"/>
</dbReference>
<sequence>MGRIITPVRVKDVTIGEGAPKIIVSVTGRTPDELRTQVDALSGRPVDIVEWRVDFLAALDDTPAVTDQARTLAARLGGRPLLATCRTSHEGGEATIEDDAYADLVVALAESGVVDLVDVEYRRDERAVERIVAAAHARNVAVVASNHDFDGTPAKEEIVSRLRAMQALGADICKIAVMPRTPADVLTLLDATRIMHESHADRPLITMSMGGLGVISRIAGQVFGSAATFGMVGAASAPGQVDASELRAVLDVLERSR</sequence>
<protein>
    <recommendedName>
        <fullName evidence="5">3-dehydroquinate dehydratase</fullName>
        <shortName evidence="5">3-dehydroquinase</shortName>
        <ecNumber evidence="5">4.2.1.10</ecNumber>
    </recommendedName>
    <alternativeName>
        <fullName evidence="5">Type I DHQase</fullName>
    </alternativeName>
    <alternativeName>
        <fullName evidence="5">Type I dehydroquinase</fullName>
        <shortName evidence="5">DHQ1</shortName>
    </alternativeName>
</protein>
<comment type="function">
    <text evidence="5">Involved in the third step of the chorismate pathway, which leads to the biosynthesis of aromatic amino acids. Catalyzes the cis-dehydration of 3-dehydroquinate (DHQ) and introduces the first double bond of the aromatic ring to yield 3-dehydroshikimate.</text>
</comment>
<feature type="binding site" evidence="5">
    <location>
        <position position="236"/>
    </location>
    <ligand>
        <name>3-dehydroquinate</name>
        <dbReference type="ChEBI" id="CHEBI:32364"/>
    </ligand>
</feature>
<evidence type="ECO:0000256" key="5">
    <source>
        <dbReference type="HAMAP-Rule" id="MF_00214"/>
    </source>
</evidence>
<evidence type="ECO:0000313" key="6">
    <source>
        <dbReference type="EMBL" id="SQI35882.1"/>
    </source>
</evidence>
<feature type="binding site" evidence="5">
    <location>
        <begin position="50"/>
        <end position="52"/>
    </location>
    <ligand>
        <name>3-dehydroquinate</name>
        <dbReference type="ChEBI" id="CHEBI:32364"/>
    </ligand>
</feature>
<keyword evidence="4 5" id="KW-0704">Schiff base</keyword>
<organism evidence="6 7">
    <name type="scientific">Rhodococcus coprophilus</name>
    <dbReference type="NCBI Taxonomy" id="38310"/>
    <lineage>
        <taxon>Bacteria</taxon>
        <taxon>Bacillati</taxon>
        <taxon>Actinomycetota</taxon>
        <taxon>Actinomycetes</taxon>
        <taxon>Mycobacteriales</taxon>
        <taxon>Nocardiaceae</taxon>
        <taxon>Rhodococcus</taxon>
    </lineage>
</organism>
<dbReference type="EMBL" id="LS483468">
    <property type="protein sequence ID" value="SQI35882.1"/>
    <property type="molecule type" value="Genomic_DNA"/>
</dbReference>
<dbReference type="CDD" id="cd00502">
    <property type="entry name" value="DHQase_I"/>
    <property type="match status" value="1"/>
</dbReference>
<dbReference type="SUPFAM" id="SSF51569">
    <property type="entry name" value="Aldolase"/>
    <property type="match status" value="1"/>
</dbReference>
<dbReference type="Gene3D" id="3.20.20.70">
    <property type="entry name" value="Aldolase class I"/>
    <property type="match status" value="1"/>
</dbReference>
<evidence type="ECO:0000313" key="7">
    <source>
        <dbReference type="Proteomes" id="UP000249091"/>
    </source>
</evidence>
<dbReference type="InterPro" id="IPR013785">
    <property type="entry name" value="Aldolase_TIM"/>
</dbReference>
<comment type="catalytic activity">
    <reaction evidence="1 5">
        <text>3-dehydroquinate = 3-dehydroshikimate + H2O</text>
        <dbReference type="Rhea" id="RHEA:21096"/>
        <dbReference type="ChEBI" id="CHEBI:15377"/>
        <dbReference type="ChEBI" id="CHEBI:16630"/>
        <dbReference type="ChEBI" id="CHEBI:32364"/>
        <dbReference type="EC" id="4.2.1.10"/>
    </reaction>
</comment>
<keyword evidence="2 5" id="KW-0057">Aromatic amino acid biosynthesis</keyword>
<name>A0A2X4UMR8_9NOCA</name>
<dbReference type="GO" id="GO:0009423">
    <property type="term" value="P:chorismate biosynthetic process"/>
    <property type="evidence" value="ECO:0007669"/>
    <property type="project" value="UniProtKB-UniRule"/>
</dbReference>
<keyword evidence="7" id="KW-1185">Reference proteome</keyword>
<keyword evidence="5" id="KW-0028">Amino-acid biosynthesis</keyword>
<dbReference type="RefSeq" id="WP_072703337.1">
    <property type="nucleotide sequence ID" value="NZ_JAFBBL010000001.1"/>
</dbReference>
<accession>A0A2X4UMR8</accession>
<dbReference type="AlphaFoldDB" id="A0A2X4UMR8"/>
<comment type="similarity">
    <text evidence="5">Belongs to the type-I 3-dehydroquinase family.</text>
</comment>
<feature type="binding site" evidence="5">
    <location>
        <position position="86"/>
    </location>
    <ligand>
        <name>3-dehydroquinate</name>
        <dbReference type="ChEBI" id="CHEBI:32364"/>
    </ligand>
</feature>
<evidence type="ECO:0000256" key="2">
    <source>
        <dbReference type="ARBA" id="ARBA00023141"/>
    </source>
</evidence>
<dbReference type="KEGG" id="rcr:NCTC10994_03172"/>
<dbReference type="GO" id="GO:0046279">
    <property type="term" value="P:3,4-dihydroxybenzoate biosynthetic process"/>
    <property type="evidence" value="ECO:0007669"/>
    <property type="project" value="TreeGrafter"/>
</dbReference>
<reference evidence="6 7" key="1">
    <citation type="submission" date="2018-06" db="EMBL/GenBank/DDBJ databases">
        <authorList>
            <consortium name="Pathogen Informatics"/>
            <person name="Doyle S."/>
        </authorList>
    </citation>
    <scope>NUCLEOTIDE SEQUENCE [LARGE SCALE GENOMIC DNA]</scope>
    <source>
        <strain evidence="6 7">NCTC10994</strain>
    </source>
</reference>
<proteinExistence type="inferred from homology"/>
<keyword evidence="3 5" id="KW-0456">Lyase</keyword>
<evidence type="ECO:0000256" key="1">
    <source>
        <dbReference type="ARBA" id="ARBA00001864"/>
    </source>
</evidence>
<dbReference type="Proteomes" id="UP000249091">
    <property type="component" value="Chromosome 1"/>
</dbReference>
<feature type="binding site" evidence="5">
    <location>
        <position position="217"/>
    </location>
    <ligand>
        <name>3-dehydroquinate</name>
        <dbReference type="ChEBI" id="CHEBI:32364"/>
    </ligand>
</feature>
<dbReference type="NCBIfam" id="TIGR01093">
    <property type="entry name" value="aroD"/>
    <property type="match status" value="1"/>
</dbReference>
<dbReference type="GO" id="GO:0009073">
    <property type="term" value="P:aromatic amino acid family biosynthetic process"/>
    <property type="evidence" value="ECO:0007669"/>
    <property type="project" value="UniProtKB-KW"/>
</dbReference>
<dbReference type="GO" id="GO:0003855">
    <property type="term" value="F:3-dehydroquinate dehydratase activity"/>
    <property type="evidence" value="ECO:0007669"/>
    <property type="project" value="UniProtKB-UniRule"/>
</dbReference>
<dbReference type="UniPathway" id="UPA00053">
    <property type="reaction ID" value="UER00086"/>
</dbReference>
<dbReference type="GO" id="GO:0008652">
    <property type="term" value="P:amino acid biosynthetic process"/>
    <property type="evidence" value="ECO:0007669"/>
    <property type="project" value="UniProtKB-KW"/>
</dbReference>
<dbReference type="InterPro" id="IPR050146">
    <property type="entry name" value="Type-I_3-dehydroquinase"/>
</dbReference>
<dbReference type="STRING" id="1219011.GCA_001895045_03560"/>
<feature type="binding site" evidence="5">
    <location>
        <position position="240"/>
    </location>
    <ligand>
        <name>3-dehydroquinate</name>
        <dbReference type="ChEBI" id="CHEBI:32364"/>
    </ligand>
</feature>
<comment type="subunit">
    <text evidence="5">Homodimer.</text>
</comment>